<accession>A0ACC2REU5</accession>
<sequence>MSSEYVSRGLIKSVWDVCRRAAGRNTLDSESLIASYRFPPTNPFLMCHISHLPKHKPVSLDGTFLRMQRCSFHRASTFFSQIPLPEIYNEPYPLPEPASEKLRNEQLKYPTWADQPTLFKCWINSLRAWDSVTRQEFATPLERDRRIKYLMNEAWDWFRLLDYTVKLRMERNFSWTAYEFSKCLNTIDPTAFQRIALKTFYLLKKESCEDSAIRMQYLVHDYLLFLIPESDAMNGFEIANKYFSALSKKLLDLGLADRALDNLEVAVRWHNKGGQLGNKSNISCFNGFLINYLMRAWAQLDLVEYSELTFNQMQERTLLSSYNILLLEYGRLRHFEKIKFWWFKLLKDGHRPDIYSLSALLFGLGNVGRSDLCRKLFTKWFFKKRGYKLKPNLVIYTVMIKVFALSKDSESALEYFERALTDPSVQATAARPDTRMFAALLEAYAPGKTPLRQLERHHIESAMELFRYLLQQSLVDSRILQHIIKVYGCQGKLEEASDLLSHPYTGKSDLDQHHLNAEFIKWFGSHLTDAELQDFIPAFNAIPRDVVKISRNFQRQLLRVVLQRSLREINHLNDEQRLLKLDKFCKEMLLNSNDSNLLVSRDQRSLTLDPYAAKIISETYVRTGFHGASLSWFLERISLSPSPPSCFLDSLHQRWPTLGRSLEIKQEPKPHSNHALFKAEVEMKIAIQDNDHIACYSIYKRLNADSPPSLFILQAALDALRAGRHTLMESPHLPLPDPFHSLDTLECHMKEVQRKMWLYHQTKASLDRPACQ</sequence>
<protein>
    <submittedName>
        <fullName evidence="1">Uncharacterized protein</fullName>
    </submittedName>
</protein>
<reference evidence="1" key="1">
    <citation type="submission" date="2022-04" db="EMBL/GenBank/DDBJ databases">
        <title>Genome of the entomopathogenic fungus Entomophthora muscae.</title>
        <authorList>
            <person name="Elya C."/>
            <person name="Lovett B.R."/>
            <person name="Lee E."/>
            <person name="Macias A.M."/>
            <person name="Hajek A.E."/>
            <person name="De Bivort B.L."/>
            <person name="Kasson M.T."/>
            <person name="De Fine Licht H.H."/>
            <person name="Stajich J.E."/>
        </authorList>
    </citation>
    <scope>NUCLEOTIDE SEQUENCE</scope>
    <source>
        <strain evidence="1">Berkeley</strain>
    </source>
</reference>
<evidence type="ECO:0000313" key="1">
    <source>
        <dbReference type="EMBL" id="KAJ9048566.1"/>
    </source>
</evidence>
<name>A0ACC2REU5_9FUNG</name>
<dbReference type="Proteomes" id="UP001165960">
    <property type="component" value="Unassembled WGS sequence"/>
</dbReference>
<keyword evidence="2" id="KW-1185">Reference proteome</keyword>
<gene>
    <name evidence="1" type="ORF">DSO57_1033794</name>
</gene>
<comment type="caution">
    <text evidence="1">The sequence shown here is derived from an EMBL/GenBank/DDBJ whole genome shotgun (WGS) entry which is preliminary data.</text>
</comment>
<dbReference type="EMBL" id="QTSX02007371">
    <property type="protein sequence ID" value="KAJ9048566.1"/>
    <property type="molecule type" value="Genomic_DNA"/>
</dbReference>
<organism evidence="1 2">
    <name type="scientific">Entomophthora muscae</name>
    <dbReference type="NCBI Taxonomy" id="34485"/>
    <lineage>
        <taxon>Eukaryota</taxon>
        <taxon>Fungi</taxon>
        <taxon>Fungi incertae sedis</taxon>
        <taxon>Zoopagomycota</taxon>
        <taxon>Entomophthoromycotina</taxon>
        <taxon>Entomophthoromycetes</taxon>
        <taxon>Entomophthorales</taxon>
        <taxon>Entomophthoraceae</taxon>
        <taxon>Entomophthora</taxon>
    </lineage>
</organism>
<proteinExistence type="predicted"/>
<evidence type="ECO:0000313" key="2">
    <source>
        <dbReference type="Proteomes" id="UP001165960"/>
    </source>
</evidence>